<reference evidence="2 3" key="1">
    <citation type="journal article" date="2017" name="G3 (Bethesda)">
        <title>The Physical Genome Mapping of Anopheles albimanus Corrected Scaffold Misassemblies and Identified Interarm Rearrangements in Genus Anopheles.</title>
        <authorList>
            <person name="Artemov G.N."/>
            <person name="Peery A.N."/>
            <person name="Jiang X."/>
            <person name="Tu Z."/>
            <person name="Stegniy V.N."/>
            <person name="Sharakhova M.V."/>
            <person name="Sharakhov I.V."/>
        </authorList>
    </citation>
    <scope>NUCLEOTIDE SEQUENCE [LARGE SCALE GENOMIC DNA]</scope>
    <source>
        <strain evidence="2 3">ALBI9_A</strain>
    </source>
</reference>
<sequence>MEKGCTKQDGSIDLPTTGDEQRPLKMSNPTPTPDALEDDIVSTKHTEHEIFIKQEIKHEVQDETLQDVPIQDDGLPPIPPHNVMTEAIQQGRDRLTDNRDHPFDVFGRYVAFLLHRMPYERAVRAQQEMLDCVVRAKRGTHLESGEASDDTTSSEVIDDAMDIKSESSISLYGD</sequence>
<feature type="region of interest" description="Disordered" evidence="1">
    <location>
        <begin position="1"/>
        <end position="37"/>
    </location>
</feature>
<evidence type="ECO:0000313" key="2">
    <source>
        <dbReference type="EnsemblMetazoa" id="AALB002230-PA"/>
    </source>
</evidence>
<proteinExistence type="predicted"/>
<organism evidence="2 3">
    <name type="scientific">Anopheles albimanus</name>
    <name type="common">New world malaria mosquito</name>
    <dbReference type="NCBI Taxonomy" id="7167"/>
    <lineage>
        <taxon>Eukaryota</taxon>
        <taxon>Metazoa</taxon>
        <taxon>Ecdysozoa</taxon>
        <taxon>Arthropoda</taxon>
        <taxon>Hexapoda</taxon>
        <taxon>Insecta</taxon>
        <taxon>Pterygota</taxon>
        <taxon>Neoptera</taxon>
        <taxon>Endopterygota</taxon>
        <taxon>Diptera</taxon>
        <taxon>Nematocera</taxon>
        <taxon>Culicoidea</taxon>
        <taxon>Culicidae</taxon>
        <taxon>Anophelinae</taxon>
        <taxon>Anopheles</taxon>
    </lineage>
</organism>
<evidence type="ECO:0000313" key="3">
    <source>
        <dbReference type="Proteomes" id="UP000069272"/>
    </source>
</evidence>
<dbReference type="AlphaFoldDB" id="A0A182F6X5"/>
<dbReference type="EnsemblMetazoa" id="AALB002230-RA">
    <property type="protein sequence ID" value="AALB002230-PA"/>
    <property type="gene ID" value="AALB002230"/>
</dbReference>
<keyword evidence="3" id="KW-1185">Reference proteome</keyword>
<reference evidence="2" key="2">
    <citation type="submission" date="2022-08" db="UniProtKB">
        <authorList>
            <consortium name="EnsemblMetazoa"/>
        </authorList>
    </citation>
    <scope>IDENTIFICATION</scope>
    <source>
        <strain evidence="2">STECLA/ALBI9_A</strain>
    </source>
</reference>
<protein>
    <submittedName>
        <fullName evidence="2">Uncharacterized protein</fullName>
    </submittedName>
</protein>
<accession>A0A182F6X5</accession>
<dbReference type="VEuPathDB" id="VectorBase:AALB002230"/>
<name>A0A182F6X5_ANOAL</name>
<evidence type="ECO:0000256" key="1">
    <source>
        <dbReference type="SAM" id="MobiDB-lite"/>
    </source>
</evidence>
<dbReference type="Proteomes" id="UP000069272">
    <property type="component" value="Chromosome 2R"/>
</dbReference>